<dbReference type="SUPFAM" id="SSF48371">
    <property type="entry name" value="ARM repeat"/>
    <property type="match status" value="1"/>
</dbReference>
<dbReference type="InterPro" id="IPR044591">
    <property type="entry name" value="RUK"/>
</dbReference>
<evidence type="ECO:0008006" key="3">
    <source>
        <dbReference type="Google" id="ProtNLM"/>
    </source>
</evidence>
<gene>
    <name evidence="1" type="ORF">DY000_02044914</name>
</gene>
<proteinExistence type="predicted"/>
<dbReference type="InterPro" id="IPR016024">
    <property type="entry name" value="ARM-type_fold"/>
</dbReference>
<evidence type="ECO:0000313" key="1">
    <source>
        <dbReference type="EMBL" id="KAF3604810.1"/>
    </source>
</evidence>
<protein>
    <recommendedName>
        <fullName evidence="3">Protein kinase domain-containing protein</fullName>
    </recommendedName>
</protein>
<accession>A0ABQ7EP03</accession>
<dbReference type="Proteomes" id="UP000266723">
    <property type="component" value="Unassembled WGS sequence"/>
</dbReference>
<organism evidence="1 2">
    <name type="scientific">Brassica cretica</name>
    <name type="common">Mustard</name>
    <dbReference type="NCBI Taxonomy" id="69181"/>
    <lineage>
        <taxon>Eukaryota</taxon>
        <taxon>Viridiplantae</taxon>
        <taxon>Streptophyta</taxon>
        <taxon>Embryophyta</taxon>
        <taxon>Tracheophyta</taxon>
        <taxon>Spermatophyta</taxon>
        <taxon>Magnoliopsida</taxon>
        <taxon>eudicotyledons</taxon>
        <taxon>Gunneridae</taxon>
        <taxon>Pentapetalae</taxon>
        <taxon>rosids</taxon>
        <taxon>malvids</taxon>
        <taxon>Brassicales</taxon>
        <taxon>Brassicaceae</taxon>
        <taxon>Brassiceae</taxon>
        <taxon>Brassica</taxon>
    </lineage>
</organism>
<reference evidence="1 2" key="1">
    <citation type="journal article" date="2020" name="BMC Genomics">
        <title>Intraspecific diversification of the crop wild relative Brassica cretica Lam. using demographic model selection.</title>
        <authorList>
            <person name="Kioukis A."/>
            <person name="Michalopoulou V.A."/>
            <person name="Briers L."/>
            <person name="Pirintsos S."/>
            <person name="Studholme D.J."/>
            <person name="Pavlidis P."/>
            <person name="Sarris P.F."/>
        </authorList>
    </citation>
    <scope>NUCLEOTIDE SEQUENCE [LARGE SCALE GENOMIC DNA]</scope>
    <source>
        <strain evidence="2">cv. PFS-1207/04</strain>
    </source>
</reference>
<dbReference type="EMBL" id="QGKV02000297">
    <property type="protein sequence ID" value="KAF3604810.1"/>
    <property type="molecule type" value="Genomic_DNA"/>
</dbReference>
<comment type="caution">
    <text evidence="1">The sequence shown here is derived from an EMBL/GenBank/DDBJ whole genome shotgun (WGS) entry which is preliminary data.</text>
</comment>
<dbReference type="PANTHER" id="PTHR46562:SF1">
    <property type="entry name" value="SERINE_THREONINE-PROTEIN KINASE ULK4"/>
    <property type="match status" value="1"/>
</dbReference>
<dbReference type="PANTHER" id="PTHR46562">
    <property type="entry name" value="SERINE/THREONINE-KINASE ULK4-LIKE PROTEIN-RELATED"/>
    <property type="match status" value="1"/>
</dbReference>
<evidence type="ECO:0000313" key="2">
    <source>
        <dbReference type="Proteomes" id="UP000266723"/>
    </source>
</evidence>
<name>A0ABQ7EP03_BRACR</name>
<sequence length="245" mass="27458">MGCLLLQVLNPIPGTFDITTHEVQFQELHIFYLHELASPHPNEVHSHKREHYFIMFSFLKEVRRIVQIRFCFYFNCVLDDLFLKITCSARLLTLPLGNFQLCDFGLARKLDDISKSPSTNLIRYLAILSSNADAANILTNGPIMLVLVKVLRLSKTPAFRVQIASLIGLLIRHSTAIEDELASSGILDSLANGLRDKHEKVGAVVESSGNFGLEKNCEDVIDKGVNNNRRGFNGIGDAGRQKEKH</sequence>
<keyword evidence="2" id="KW-1185">Reference proteome</keyword>